<dbReference type="Proteomes" id="UP001492380">
    <property type="component" value="Unassembled WGS sequence"/>
</dbReference>
<feature type="domain" description="RecF/RecN/SMC N-terminal" evidence="14">
    <location>
        <begin position="115"/>
        <end position="1128"/>
    </location>
</feature>
<accession>A0ABR1YDD6</accession>
<comment type="similarity">
    <text evidence="3">Belongs to the SMC family. SMC6 subfamily.</text>
</comment>
<evidence type="ECO:0000256" key="8">
    <source>
        <dbReference type="ARBA" id="ARBA00023054"/>
    </source>
</evidence>
<dbReference type="PANTHER" id="PTHR19306:SF6">
    <property type="entry name" value="STRUCTURAL MAINTENANCE OF CHROMOSOMES PROTEIN 6"/>
    <property type="match status" value="1"/>
</dbReference>
<dbReference type="SUPFAM" id="SSF52540">
    <property type="entry name" value="P-loop containing nucleoside triphosphate hydrolases"/>
    <property type="match status" value="1"/>
</dbReference>
<dbReference type="Pfam" id="PF02463">
    <property type="entry name" value="SMC_N"/>
    <property type="match status" value="1"/>
</dbReference>
<comment type="subcellular location">
    <subcellularLocation>
        <location evidence="2">Chromosome</location>
    </subcellularLocation>
    <subcellularLocation>
        <location evidence="1">Nucleus</location>
    </subcellularLocation>
</comment>
<dbReference type="PANTHER" id="PTHR19306">
    <property type="entry name" value="STRUCTURAL MAINTENANCE OF CHROMOSOMES 5,6 SMC5, SMC6"/>
    <property type="match status" value="1"/>
</dbReference>
<evidence type="ECO:0000256" key="4">
    <source>
        <dbReference type="ARBA" id="ARBA00022454"/>
    </source>
</evidence>
<keyword evidence="16" id="KW-1185">Reference proteome</keyword>
<evidence type="ECO:0000256" key="11">
    <source>
        <dbReference type="ARBA" id="ARBA00023242"/>
    </source>
</evidence>
<keyword evidence="6" id="KW-0227">DNA damage</keyword>
<feature type="region of interest" description="Disordered" evidence="13">
    <location>
        <begin position="767"/>
        <end position="810"/>
    </location>
</feature>
<dbReference type="EMBL" id="JBBWRZ010000011">
    <property type="protein sequence ID" value="KAK8226200.1"/>
    <property type="molecule type" value="Genomic_DNA"/>
</dbReference>
<evidence type="ECO:0000256" key="1">
    <source>
        <dbReference type="ARBA" id="ARBA00004123"/>
    </source>
</evidence>
<comment type="caution">
    <text evidence="15">The sequence shown here is derived from an EMBL/GenBank/DDBJ whole genome shotgun (WGS) entry which is preliminary data.</text>
</comment>
<feature type="coiled-coil region" evidence="12">
    <location>
        <begin position="469"/>
        <end position="538"/>
    </location>
</feature>
<dbReference type="Gene3D" id="3.40.50.300">
    <property type="entry name" value="P-loop containing nucleotide triphosphate hydrolases"/>
    <property type="match status" value="2"/>
</dbReference>
<feature type="compositionally biased region" description="Basic and acidic residues" evidence="13">
    <location>
        <begin position="767"/>
        <end position="782"/>
    </location>
</feature>
<keyword evidence="10" id="KW-0234">DNA repair</keyword>
<evidence type="ECO:0000256" key="13">
    <source>
        <dbReference type="SAM" id="MobiDB-lite"/>
    </source>
</evidence>
<keyword evidence="5" id="KW-0547">Nucleotide-binding</keyword>
<organism evidence="15 16">
    <name type="scientific">Phyllosticta capitalensis</name>
    <dbReference type="NCBI Taxonomy" id="121624"/>
    <lineage>
        <taxon>Eukaryota</taxon>
        <taxon>Fungi</taxon>
        <taxon>Dikarya</taxon>
        <taxon>Ascomycota</taxon>
        <taxon>Pezizomycotina</taxon>
        <taxon>Dothideomycetes</taxon>
        <taxon>Dothideomycetes incertae sedis</taxon>
        <taxon>Botryosphaeriales</taxon>
        <taxon>Phyllostictaceae</taxon>
        <taxon>Phyllosticta</taxon>
    </lineage>
</organism>
<keyword evidence="9" id="KW-0233">DNA recombination</keyword>
<evidence type="ECO:0000256" key="5">
    <source>
        <dbReference type="ARBA" id="ARBA00022741"/>
    </source>
</evidence>
<evidence type="ECO:0000256" key="12">
    <source>
        <dbReference type="SAM" id="Coils"/>
    </source>
</evidence>
<evidence type="ECO:0000259" key="14">
    <source>
        <dbReference type="Pfam" id="PF02463"/>
    </source>
</evidence>
<keyword evidence="8 12" id="KW-0175">Coiled coil</keyword>
<evidence type="ECO:0000313" key="15">
    <source>
        <dbReference type="EMBL" id="KAK8226200.1"/>
    </source>
</evidence>
<dbReference type="InterPro" id="IPR003395">
    <property type="entry name" value="RecF/RecN/SMC_N"/>
</dbReference>
<sequence length="1161" mass="132654">MVPIPRRRPRASEVYDDDDDDEEETPNGSPSYRPNGNKRQRLSTTSVAPEDPEDSIILPDGYNETQPINIPEYDMDDGYNESTHIHTARRSAWWKQMEDKQKEQKNNMPADNAIIEEVECVNFMCHSHLTVSLGPLINFIIGHNGSGKSAILTALTLCLGAKATDTNRGQSLKSFIKEGQEQARVSVKLKNQGSSAYQPEIYGDSIIVERRFDIKGGGGFKIRNAQGQEKSNKKSELENISDAFQLQMNNPMNVLSQDMARQFLNSSSPSDKYKFFLEGTQLAVLNTDYRLLAQSIEETDEKLQMLSETEAANKAKYEEARRKKDLADKHQEMRLRKNHYRRMYTWSQVRDQEKVLESVVERIATCDENIEEKTQQADDASRKYDDANDKLEEAQRVVQEQQESANPLREEKEKIETDLNTNKTEMQTIQAQHRDIKGNLTHNGKLIDNLKGQIVLEQQRQADAVGGEHARRLEEVQEAKIKAEDAQRAYMEASSSFGPLERAKADSSKRVESFKGVVRAKSEEVNQQKARIEKIRQTQGKWMSAFPSQLPHLLDAISRNKHQFRDQPVGPIGRHIKLLKPKWSSILERSFGGSLFGFAVTNKRDESILRELMRKTNYNAPVFICTATPIDCTRNEPEPHLDTWLRVLEFEHDIVRNISIINNAVENAVLIEDQSEAFDFAYGNESGRPRNVRQVFCFARGSQVDGRRLGWTNAGGRAEAPVKPWMEAARMQTTAESQITTANENLEALKTELVGFEREFKTRQDAATKASHALEKHKRDTKNLQVQSQKAQEEWEKMSDALEAEQPQDGKLDEYEAQLKDAEETQEHNIQMLEDAKTEKNKLVEKNSNLKDSIEEIQGRIEQIELQARKLEARAEKLEQIRRRALQHKNTALEAVDELRQQRESFERERREQEETVQEYTQQAGEVCDRVEISEGETSESLETKFNRLQKDLDEQERVLGGTAEELNQALWEAKGALAATRVAQKNLRKLNLKFKDSLLTRRARLTKFRVLIADRASVTFTYMLSARKFRGNLIIDSRKKELEIQVEPDITKRDAAGRQTKTLSGGEKSFSTVCLLLSLWDAMGAPTRCLDEFDVFMDNVNREMSMKMIIEVCRGSPSKQFLFITPQAMGNVKMGPDVKIIKMSDPERGQQTLPAGYGRQ</sequence>
<evidence type="ECO:0000256" key="6">
    <source>
        <dbReference type="ARBA" id="ARBA00022763"/>
    </source>
</evidence>
<keyword evidence="15" id="KW-0378">Hydrolase</keyword>
<evidence type="ECO:0000256" key="10">
    <source>
        <dbReference type="ARBA" id="ARBA00023204"/>
    </source>
</evidence>
<keyword evidence="7" id="KW-0067">ATP-binding</keyword>
<dbReference type="InterPro" id="IPR027417">
    <property type="entry name" value="P-loop_NTPase"/>
</dbReference>
<evidence type="ECO:0000313" key="16">
    <source>
        <dbReference type="Proteomes" id="UP001492380"/>
    </source>
</evidence>
<evidence type="ECO:0000256" key="7">
    <source>
        <dbReference type="ARBA" id="ARBA00022840"/>
    </source>
</evidence>
<feature type="compositionally biased region" description="Basic and acidic residues" evidence="13">
    <location>
        <begin position="791"/>
        <end position="800"/>
    </location>
</feature>
<evidence type="ECO:0000256" key="2">
    <source>
        <dbReference type="ARBA" id="ARBA00004286"/>
    </source>
</evidence>
<evidence type="ECO:0000256" key="3">
    <source>
        <dbReference type="ARBA" id="ARBA00006793"/>
    </source>
</evidence>
<feature type="region of interest" description="Disordered" evidence="13">
    <location>
        <begin position="1"/>
        <end position="64"/>
    </location>
</feature>
<feature type="compositionally biased region" description="Acidic residues" evidence="13">
    <location>
        <begin position="14"/>
        <end position="25"/>
    </location>
</feature>
<dbReference type="GO" id="GO:0016787">
    <property type="term" value="F:hydrolase activity"/>
    <property type="evidence" value="ECO:0007669"/>
    <property type="project" value="UniProtKB-KW"/>
</dbReference>
<protein>
    <submittedName>
        <fullName evidence="15">P-loop containing nucleoside triphosphate hydrolase protein</fullName>
    </submittedName>
</protein>
<proteinExistence type="inferred from homology"/>
<reference evidence="15 16" key="1">
    <citation type="submission" date="2024-04" db="EMBL/GenBank/DDBJ databases">
        <title>Phyllosticta paracitricarpa is synonymous to the EU quarantine fungus P. citricarpa based on phylogenomic analyses.</title>
        <authorList>
            <consortium name="Lawrence Berkeley National Laboratory"/>
            <person name="Van Ingen-Buijs V.A."/>
            <person name="Van Westerhoven A.C."/>
            <person name="Haridas S."/>
            <person name="Skiadas P."/>
            <person name="Martin F."/>
            <person name="Groenewald J.Z."/>
            <person name="Crous P.W."/>
            <person name="Seidl M.F."/>
        </authorList>
    </citation>
    <scope>NUCLEOTIDE SEQUENCE [LARGE SCALE GENOMIC DNA]</scope>
    <source>
        <strain evidence="15 16">CBS 123374</strain>
    </source>
</reference>
<evidence type="ECO:0000256" key="9">
    <source>
        <dbReference type="ARBA" id="ARBA00023172"/>
    </source>
</evidence>
<keyword evidence="4" id="KW-0158">Chromosome</keyword>
<keyword evidence="11" id="KW-0539">Nucleus</keyword>
<name>A0ABR1YDD6_9PEZI</name>
<gene>
    <name evidence="15" type="ORF">HDK90DRAFT_537148</name>
</gene>
<feature type="coiled-coil region" evidence="12">
    <location>
        <begin position="356"/>
        <end position="411"/>
    </location>
</feature>